<proteinExistence type="predicted"/>
<keyword evidence="3" id="KW-1185">Reference proteome</keyword>
<accession>A0ABV5GXZ3</accession>
<dbReference type="EMBL" id="JBHMFA010000001">
    <property type="protein sequence ID" value="MFB9103910.1"/>
    <property type="molecule type" value="Genomic_DNA"/>
</dbReference>
<evidence type="ECO:0000256" key="1">
    <source>
        <dbReference type="SAM" id="SignalP"/>
    </source>
</evidence>
<feature type="chain" id="PRO_5045336427" evidence="1">
    <location>
        <begin position="22"/>
        <end position="433"/>
    </location>
</feature>
<keyword evidence="1" id="KW-0732">Signal</keyword>
<sequence>MKNLRPLVLSPILLCCFFTFAQNTIGDIKYKRSSLHTFMVSNPDQEYSDTIQSIFIDAPVIDKFNNHLVKARLVSKTDPNFVYDAPEVEASKKKGLMSKFSKKSNTDDTGTDKRNQHLAILNYLNGNHIAKSLVSKWFNRSENGGFNMDLIAERGFYNASDLDVKIANSTERGTALLADAGEELIKNTFVIVNDFKYTNKEEVAAVAKGILSGVTKVASVLGKSSLATTATLTSKGAEIAGKGYVIKTKAHLYKLVWNDEVANVFYNSFWTDDSELDPLKIKAFNETDVFKLEYIGTETSWADIQSSSYSQKSNVDLISVATVRAIDNVISKLQREFEVFRTKTPLISSDPLAAKIGLKENLEKGDKYEVLEQILTDEGTTEYKRLGVIKVEKDLIWDNRYNANEEHTSELEYTTFSGPKNKYYAGMLIRQIN</sequence>
<reference evidence="2 3" key="1">
    <citation type="submission" date="2024-09" db="EMBL/GenBank/DDBJ databases">
        <authorList>
            <person name="Sun Q."/>
            <person name="Mori K."/>
        </authorList>
    </citation>
    <scope>NUCLEOTIDE SEQUENCE [LARGE SCALE GENOMIC DNA]</scope>
    <source>
        <strain evidence="2 3">CECT 8300</strain>
    </source>
</reference>
<evidence type="ECO:0000313" key="3">
    <source>
        <dbReference type="Proteomes" id="UP001589590"/>
    </source>
</evidence>
<name>A0ABV5GXZ3_9FLAO</name>
<gene>
    <name evidence="2" type="ORF">ACFFU1_03285</name>
</gene>
<comment type="caution">
    <text evidence="2">The sequence shown here is derived from an EMBL/GenBank/DDBJ whole genome shotgun (WGS) entry which is preliminary data.</text>
</comment>
<organism evidence="2 3">
    <name type="scientific">Algibacter miyuki</name>
    <dbReference type="NCBI Taxonomy" id="1306933"/>
    <lineage>
        <taxon>Bacteria</taxon>
        <taxon>Pseudomonadati</taxon>
        <taxon>Bacteroidota</taxon>
        <taxon>Flavobacteriia</taxon>
        <taxon>Flavobacteriales</taxon>
        <taxon>Flavobacteriaceae</taxon>
        <taxon>Algibacter</taxon>
    </lineage>
</organism>
<evidence type="ECO:0000313" key="2">
    <source>
        <dbReference type="EMBL" id="MFB9103910.1"/>
    </source>
</evidence>
<dbReference type="Proteomes" id="UP001589590">
    <property type="component" value="Unassembled WGS sequence"/>
</dbReference>
<dbReference type="RefSeq" id="WP_290269834.1">
    <property type="nucleotide sequence ID" value="NZ_JAUFQP010000007.1"/>
</dbReference>
<feature type="signal peptide" evidence="1">
    <location>
        <begin position="1"/>
        <end position="21"/>
    </location>
</feature>
<protein>
    <submittedName>
        <fullName evidence="2">Uncharacterized protein</fullName>
    </submittedName>
</protein>